<keyword evidence="9" id="KW-1185">Reference proteome</keyword>
<evidence type="ECO:0000256" key="1">
    <source>
        <dbReference type="ARBA" id="ARBA00001947"/>
    </source>
</evidence>
<comment type="caution">
    <text evidence="8">The sequence shown here is derived from an EMBL/GenBank/DDBJ whole genome shotgun (WGS) entry which is preliminary data.</text>
</comment>
<comment type="cofactor">
    <cofactor evidence="1 6">
        <name>Zn(2+)</name>
        <dbReference type="ChEBI" id="CHEBI:29105"/>
    </cofactor>
</comment>
<dbReference type="InterPro" id="IPR020843">
    <property type="entry name" value="ER"/>
</dbReference>
<keyword evidence="4 6" id="KW-0862">Zinc</keyword>
<evidence type="ECO:0000256" key="3">
    <source>
        <dbReference type="ARBA" id="ARBA00022723"/>
    </source>
</evidence>
<dbReference type="PROSITE" id="PS00059">
    <property type="entry name" value="ADH_ZINC"/>
    <property type="match status" value="1"/>
</dbReference>
<feature type="domain" description="Enoyl reductase (ER)" evidence="7">
    <location>
        <begin position="10"/>
        <end position="339"/>
    </location>
</feature>
<dbReference type="InterPro" id="IPR045306">
    <property type="entry name" value="SDH-like"/>
</dbReference>
<dbReference type="InterPro" id="IPR036291">
    <property type="entry name" value="NAD(P)-bd_dom_sf"/>
</dbReference>
<name>A0ABU5PR05_9BACL</name>
<evidence type="ECO:0000313" key="8">
    <source>
        <dbReference type="EMBL" id="MEA3572077.1"/>
    </source>
</evidence>
<dbReference type="SUPFAM" id="SSF50129">
    <property type="entry name" value="GroES-like"/>
    <property type="match status" value="1"/>
</dbReference>
<dbReference type="InterPro" id="IPR013149">
    <property type="entry name" value="ADH-like_C"/>
</dbReference>
<dbReference type="CDD" id="cd05285">
    <property type="entry name" value="sorbitol_DH"/>
    <property type="match status" value="1"/>
</dbReference>
<organism evidence="8 9">
    <name type="scientific">Paenibacillus phoenicis</name>
    <dbReference type="NCBI Taxonomy" id="554117"/>
    <lineage>
        <taxon>Bacteria</taxon>
        <taxon>Bacillati</taxon>
        <taxon>Bacillota</taxon>
        <taxon>Bacilli</taxon>
        <taxon>Bacillales</taxon>
        <taxon>Paenibacillaceae</taxon>
        <taxon>Paenibacillus</taxon>
    </lineage>
</organism>
<evidence type="ECO:0000259" key="7">
    <source>
        <dbReference type="SMART" id="SM00829"/>
    </source>
</evidence>
<protein>
    <submittedName>
        <fullName evidence="8">NAD(P)-dependent alcohol dehydrogenase</fullName>
    </submittedName>
</protein>
<dbReference type="InterPro" id="IPR002328">
    <property type="entry name" value="ADH_Zn_CS"/>
</dbReference>
<dbReference type="Gene3D" id="3.90.180.10">
    <property type="entry name" value="Medium-chain alcohol dehydrogenases, catalytic domain"/>
    <property type="match status" value="1"/>
</dbReference>
<dbReference type="EMBL" id="JAYERP010000001">
    <property type="protein sequence ID" value="MEA3572077.1"/>
    <property type="molecule type" value="Genomic_DNA"/>
</dbReference>
<evidence type="ECO:0000256" key="2">
    <source>
        <dbReference type="ARBA" id="ARBA00008072"/>
    </source>
</evidence>
<evidence type="ECO:0000256" key="6">
    <source>
        <dbReference type="RuleBase" id="RU361277"/>
    </source>
</evidence>
<proteinExistence type="inferred from homology"/>
<evidence type="ECO:0000256" key="5">
    <source>
        <dbReference type="ARBA" id="ARBA00023002"/>
    </source>
</evidence>
<dbReference type="Pfam" id="PF00107">
    <property type="entry name" value="ADH_zinc_N"/>
    <property type="match status" value="1"/>
</dbReference>
<dbReference type="InterPro" id="IPR013154">
    <property type="entry name" value="ADH-like_N"/>
</dbReference>
<dbReference type="InterPro" id="IPR011032">
    <property type="entry name" value="GroES-like_sf"/>
</dbReference>
<dbReference type="Gene3D" id="3.40.50.720">
    <property type="entry name" value="NAD(P)-binding Rossmann-like Domain"/>
    <property type="match status" value="1"/>
</dbReference>
<dbReference type="Pfam" id="PF08240">
    <property type="entry name" value="ADH_N"/>
    <property type="match status" value="1"/>
</dbReference>
<comment type="similarity">
    <text evidence="2 6">Belongs to the zinc-containing alcohol dehydrogenase family.</text>
</comment>
<evidence type="ECO:0000256" key="4">
    <source>
        <dbReference type="ARBA" id="ARBA00022833"/>
    </source>
</evidence>
<dbReference type="PANTHER" id="PTHR43161:SF9">
    <property type="entry name" value="SORBITOL DEHYDROGENASE"/>
    <property type="match status" value="1"/>
</dbReference>
<keyword evidence="5" id="KW-0560">Oxidoreductase</keyword>
<reference evidence="8 9" key="1">
    <citation type="submission" date="2023-12" db="EMBL/GenBank/DDBJ databases">
        <title>Whole genome sequencing of Paenibacillus phoenicis isolated from the Phoenix Mars Lander spacecraft assembly facility.</title>
        <authorList>
            <person name="Garcia A."/>
            <person name="Venkateswaran K."/>
        </authorList>
    </citation>
    <scope>NUCLEOTIDE SEQUENCE [LARGE SCALE GENOMIC DNA]</scope>
    <source>
        <strain evidence="8 9">3PO2SA</strain>
    </source>
</reference>
<keyword evidence="3 6" id="KW-0479">Metal-binding</keyword>
<dbReference type="Proteomes" id="UP001292216">
    <property type="component" value="Unassembled WGS sequence"/>
</dbReference>
<dbReference type="RefSeq" id="WP_323078624.1">
    <property type="nucleotide sequence ID" value="NZ_CBCSKM010000002.1"/>
</dbReference>
<gene>
    <name evidence="8" type="ORF">U9M73_19320</name>
</gene>
<sequence length="345" mass="37715">MLNRVAYMTGLRDMELRTRDIPVPQDHEVLVKLEYVGICGSDVHYYESGRIGSFVVEGDFILGHECAGTITEVGSAVRHLKVGDRVALEPGLTCGQCEFCKSGRYNLCPDVRFLATPPIHGCLTDYIAYPADMAFKLPEQVSTREGALVEPLAVGLHAASQGHVKLGDRVVILGAGAIGLMTLLACRAYGALETIVVDVIENRLEFAKKLGATRVVQARQEDVATVVAACTDGQGVDVVIETAGSEITMKQTPYLVKRGGSIVLVGFPPKDIIEYDFMQILLKEARIESVFRYRNLFPPAIGALADGRIDVKPMITHEFAFEDSKQAFDFVIENKNEVVKALIKL</sequence>
<dbReference type="SMART" id="SM00829">
    <property type="entry name" value="PKS_ER"/>
    <property type="match status" value="1"/>
</dbReference>
<accession>A0ABU5PR05</accession>
<dbReference type="SUPFAM" id="SSF51735">
    <property type="entry name" value="NAD(P)-binding Rossmann-fold domains"/>
    <property type="match status" value="1"/>
</dbReference>
<dbReference type="PANTHER" id="PTHR43161">
    <property type="entry name" value="SORBITOL DEHYDROGENASE"/>
    <property type="match status" value="1"/>
</dbReference>
<evidence type="ECO:0000313" key="9">
    <source>
        <dbReference type="Proteomes" id="UP001292216"/>
    </source>
</evidence>